<reference evidence="1" key="1">
    <citation type="submission" date="2014-01" db="EMBL/GenBank/DDBJ databases">
        <title>The genome of the white-rot fungus Pycnoporus cinnabarinus: a basidiomycete model with a versatile arsenal for lignocellulosic biomass breakdown.</title>
        <authorList>
            <person name="Levasseur A."/>
            <person name="Lomascolo A."/>
            <person name="Ruiz-Duenas F.J."/>
            <person name="Uzan E."/>
            <person name="Piumi F."/>
            <person name="Kues U."/>
            <person name="Ram A.F.J."/>
            <person name="Murat C."/>
            <person name="Haon M."/>
            <person name="Benoit I."/>
            <person name="Arfi Y."/>
            <person name="Chevret D."/>
            <person name="Drula E."/>
            <person name="Kwon M.J."/>
            <person name="Gouret P."/>
            <person name="Lesage-Meessen L."/>
            <person name="Lombard V."/>
            <person name="Mariette J."/>
            <person name="Noirot C."/>
            <person name="Park J."/>
            <person name="Patyshakuliyeva A."/>
            <person name="Wieneger R.A.B."/>
            <person name="Wosten H.A.B."/>
            <person name="Martin F."/>
            <person name="Coutinho P.M."/>
            <person name="de Vries R."/>
            <person name="Martinez A.T."/>
            <person name="Klopp C."/>
            <person name="Pontarotti P."/>
            <person name="Henrissat B."/>
            <person name="Record E."/>
        </authorList>
    </citation>
    <scope>NUCLEOTIDE SEQUENCE [LARGE SCALE GENOMIC DNA]</scope>
    <source>
        <strain evidence="1">BRFM137</strain>
    </source>
</reference>
<evidence type="ECO:0000313" key="2">
    <source>
        <dbReference type="Proteomes" id="UP000029665"/>
    </source>
</evidence>
<dbReference type="AlphaFoldDB" id="A0A060S626"/>
<accession>A0A060S626</accession>
<evidence type="ECO:0000313" key="1">
    <source>
        <dbReference type="EMBL" id="CDO69671.1"/>
    </source>
</evidence>
<keyword evidence="2" id="KW-1185">Reference proteome</keyword>
<dbReference type="OMA" id="KENNCCV"/>
<comment type="caution">
    <text evidence="1">The sequence shown here is derived from an EMBL/GenBank/DDBJ whole genome shotgun (WGS) entry which is preliminary data.</text>
</comment>
<sequence length="190" mass="21612">MEEAKEETKGNPGCALIKGAQVFYLYDAPVDTRDLKNELKVLETFVAKWNANVADTHEKPLHPEDTEAEPPVEYLLITWESTFLSRLDSMHLMPRESCSAKNHHSTHEKGQQERKHISAYVINENGWKRDPHEYGAVVHIYSVDDDPANGYESYHMYSKRRQKLGADGIRRALAAAQMKNFGTLGEGILE</sequence>
<dbReference type="Proteomes" id="UP000029665">
    <property type="component" value="Unassembled WGS sequence"/>
</dbReference>
<organism evidence="1 2">
    <name type="scientific">Pycnoporus cinnabarinus</name>
    <name type="common">Cinnabar-red polypore</name>
    <name type="synonym">Trametes cinnabarina</name>
    <dbReference type="NCBI Taxonomy" id="5643"/>
    <lineage>
        <taxon>Eukaryota</taxon>
        <taxon>Fungi</taxon>
        <taxon>Dikarya</taxon>
        <taxon>Basidiomycota</taxon>
        <taxon>Agaricomycotina</taxon>
        <taxon>Agaricomycetes</taxon>
        <taxon>Polyporales</taxon>
        <taxon>Polyporaceae</taxon>
        <taxon>Trametes</taxon>
    </lineage>
</organism>
<dbReference type="EMBL" id="CCBP010000052">
    <property type="protein sequence ID" value="CDO69671.1"/>
    <property type="molecule type" value="Genomic_DNA"/>
</dbReference>
<dbReference type="HOGENOM" id="CLU_1620010_0_0_1"/>
<gene>
    <name evidence="1" type="ORF">BN946_scf184851.g59</name>
</gene>
<proteinExistence type="predicted"/>
<dbReference type="OrthoDB" id="5375688at2759"/>
<name>A0A060S626_PYCCI</name>
<protein>
    <submittedName>
        <fullName evidence="1">Uncharacterized protein</fullName>
    </submittedName>
</protein>